<sequence length="197" mass="22412">MREVSRWRNGVGALDTWGKLSLWAGKRYVIQVHAVLHWVYEFYAKASIAEGGTVYVRGKKVNFSTAAINSLFDLDDNIVPDHTSLLSTMPMAELIVVVCSALGPDWVNTKENALKSTCLSREARVWLYFVNTSLLPTRHLNHVQLDRIALIFCIIKGIKVNIGRIISRLIWTKVNDKKNEAYLVPHHYHRAMSHGRS</sequence>
<evidence type="ECO:0000313" key="2">
    <source>
        <dbReference type="EMBL" id="KAK8963594.1"/>
    </source>
</evidence>
<feature type="domain" description="Putative plant transposon protein" evidence="1">
    <location>
        <begin position="36"/>
        <end position="183"/>
    </location>
</feature>
<keyword evidence="3" id="KW-1185">Reference proteome</keyword>
<evidence type="ECO:0000259" key="1">
    <source>
        <dbReference type="Pfam" id="PF20167"/>
    </source>
</evidence>
<reference evidence="2 3" key="1">
    <citation type="journal article" date="2022" name="Nat. Plants">
        <title>Genomes of leafy and leafless Platanthera orchids illuminate the evolution of mycoheterotrophy.</title>
        <authorList>
            <person name="Li M.H."/>
            <person name="Liu K.W."/>
            <person name="Li Z."/>
            <person name="Lu H.C."/>
            <person name="Ye Q.L."/>
            <person name="Zhang D."/>
            <person name="Wang J.Y."/>
            <person name="Li Y.F."/>
            <person name="Zhong Z.M."/>
            <person name="Liu X."/>
            <person name="Yu X."/>
            <person name="Liu D.K."/>
            <person name="Tu X.D."/>
            <person name="Liu B."/>
            <person name="Hao Y."/>
            <person name="Liao X.Y."/>
            <person name="Jiang Y.T."/>
            <person name="Sun W.H."/>
            <person name="Chen J."/>
            <person name="Chen Y.Q."/>
            <person name="Ai Y."/>
            <person name="Zhai J.W."/>
            <person name="Wu S.S."/>
            <person name="Zhou Z."/>
            <person name="Hsiao Y.Y."/>
            <person name="Wu W.L."/>
            <person name="Chen Y.Y."/>
            <person name="Lin Y.F."/>
            <person name="Hsu J.L."/>
            <person name="Li C.Y."/>
            <person name="Wang Z.W."/>
            <person name="Zhao X."/>
            <person name="Zhong W.Y."/>
            <person name="Ma X.K."/>
            <person name="Ma L."/>
            <person name="Huang J."/>
            <person name="Chen G.Z."/>
            <person name="Huang M.Z."/>
            <person name="Huang L."/>
            <person name="Peng D.H."/>
            <person name="Luo Y.B."/>
            <person name="Zou S.Q."/>
            <person name="Chen S.P."/>
            <person name="Lan S."/>
            <person name="Tsai W.C."/>
            <person name="Van de Peer Y."/>
            <person name="Liu Z.J."/>
        </authorList>
    </citation>
    <scope>NUCLEOTIDE SEQUENCE [LARGE SCALE GENOMIC DNA]</scope>
    <source>
        <strain evidence="2">Lor288</strain>
    </source>
</reference>
<dbReference type="Pfam" id="PF20167">
    <property type="entry name" value="Transposase_32"/>
    <property type="match status" value="1"/>
</dbReference>
<gene>
    <name evidence="2" type="ORF">KSP40_PGU000798</name>
</gene>
<dbReference type="EMBL" id="JBBWWR010000007">
    <property type="protein sequence ID" value="KAK8963594.1"/>
    <property type="molecule type" value="Genomic_DNA"/>
</dbReference>
<organism evidence="2 3">
    <name type="scientific">Platanthera guangdongensis</name>
    <dbReference type="NCBI Taxonomy" id="2320717"/>
    <lineage>
        <taxon>Eukaryota</taxon>
        <taxon>Viridiplantae</taxon>
        <taxon>Streptophyta</taxon>
        <taxon>Embryophyta</taxon>
        <taxon>Tracheophyta</taxon>
        <taxon>Spermatophyta</taxon>
        <taxon>Magnoliopsida</taxon>
        <taxon>Liliopsida</taxon>
        <taxon>Asparagales</taxon>
        <taxon>Orchidaceae</taxon>
        <taxon>Orchidoideae</taxon>
        <taxon>Orchideae</taxon>
        <taxon>Orchidinae</taxon>
        <taxon>Platanthera</taxon>
    </lineage>
</organism>
<evidence type="ECO:0000313" key="3">
    <source>
        <dbReference type="Proteomes" id="UP001412067"/>
    </source>
</evidence>
<dbReference type="InterPro" id="IPR046796">
    <property type="entry name" value="Transposase_32_dom"/>
</dbReference>
<protein>
    <recommendedName>
        <fullName evidence="1">Putative plant transposon protein domain-containing protein</fullName>
    </recommendedName>
</protein>
<accession>A0ABR2MIR9</accession>
<comment type="caution">
    <text evidence="2">The sequence shown here is derived from an EMBL/GenBank/DDBJ whole genome shotgun (WGS) entry which is preliminary data.</text>
</comment>
<proteinExistence type="predicted"/>
<dbReference type="Proteomes" id="UP001412067">
    <property type="component" value="Unassembled WGS sequence"/>
</dbReference>
<name>A0ABR2MIR9_9ASPA</name>